<name>A0ABR1X742_9PEZI</name>
<accession>A0ABR1X742</accession>
<sequence length="205" mass="23289">MPADRAVAILGLQERLARAFRTEAAYGMFSLYFARGLLWRRASEEPMTQIAWPSDHSVPSWSWVSKLGPISYLPLEFEKVAWAVGHVFDNPLKSLGKLYGDGGSPRAKAKSEKEAVLHCYVKRLLTLTEAQERIKFDIEGTYDFEKLHCMEVGRDKPGAFNDEPNLYVLVVYPSNDRDRGAYERVGVATLKESELDSEESWVDIR</sequence>
<dbReference type="Proteomes" id="UP001480595">
    <property type="component" value="Unassembled WGS sequence"/>
</dbReference>
<comment type="caution">
    <text evidence="1">The sequence shown here is derived from an EMBL/GenBank/DDBJ whole genome shotgun (WGS) entry which is preliminary data.</text>
</comment>
<keyword evidence="2" id="KW-1185">Reference proteome</keyword>
<organism evidence="1 2">
    <name type="scientific">Apiospora phragmitis</name>
    <dbReference type="NCBI Taxonomy" id="2905665"/>
    <lineage>
        <taxon>Eukaryota</taxon>
        <taxon>Fungi</taxon>
        <taxon>Dikarya</taxon>
        <taxon>Ascomycota</taxon>
        <taxon>Pezizomycotina</taxon>
        <taxon>Sordariomycetes</taxon>
        <taxon>Xylariomycetidae</taxon>
        <taxon>Amphisphaeriales</taxon>
        <taxon>Apiosporaceae</taxon>
        <taxon>Apiospora</taxon>
    </lineage>
</organism>
<dbReference type="PANTHER" id="PTHR33112">
    <property type="entry name" value="DOMAIN PROTEIN, PUTATIVE-RELATED"/>
    <property type="match status" value="1"/>
</dbReference>
<reference evidence="1 2" key="1">
    <citation type="submission" date="2023-01" db="EMBL/GenBank/DDBJ databases">
        <title>Analysis of 21 Apiospora genomes using comparative genomics revels a genus with tremendous synthesis potential of carbohydrate active enzymes and secondary metabolites.</title>
        <authorList>
            <person name="Sorensen T."/>
        </authorList>
    </citation>
    <scope>NUCLEOTIDE SEQUENCE [LARGE SCALE GENOMIC DNA]</scope>
    <source>
        <strain evidence="1 2">CBS 135458</strain>
    </source>
</reference>
<dbReference type="EMBL" id="JAQQWL010000001">
    <property type="protein sequence ID" value="KAK8091250.1"/>
    <property type="molecule type" value="Genomic_DNA"/>
</dbReference>
<protein>
    <submittedName>
        <fullName evidence="1">Uncharacterized protein</fullName>
    </submittedName>
</protein>
<evidence type="ECO:0000313" key="2">
    <source>
        <dbReference type="Proteomes" id="UP001480595"/>
    </source>
</evidence>
<proteinExistence type="predicted"/>
<gene>
    <name evidence="1" type="ORF">PG994_000755</name>
</gene>
<dbReference type="GeneID" id="92085227"/>
<dbReference type="RefSeq" id="XP_066722796.1">
    <property type="nucleotide sequence ID" value="XM_066852164.1"/>
</dbReference>
<evidence type="ECO:0000313" key="1">
    <source>
        <dbReference type="EMBL" id="KAK8091250.1"/>
    </source>
</evidence>
<dbReference type="PANTHER" id="PTHR33112:SF16">
    <property type="entry name" value="HETEROKARYON INCOMPATIBILITY DOMAIN-CONTAINING PROTEIN"/>
    <property type="match status" value="1"/>
</dbReference>